<dbReference type="InterPro" id="IPR008254">
    <property type="entry name" value="Flavodoxin/NO_synth"/>
</dbReference>
<dbReference type="STRING" id="36849.OXPF_31930"/>
<proteinExistence type="predicted"/>
<dbReference type="Gene3D" id="3.40.50.360">
    <property type="match status" value="1"/>
</dbReference>
<dbReference type="GO" id="GO:0010181">
    <property type="term" value="F:FMN binding"/>
    <property type="evidence" value="ECO:0007669"/>
    <property type="project" value="InterPro"/>
</dbReference>
<dbReference type="RefSeq" id="WP_054876192.1">
    <property type="nucleotide sequence ID" value="NZ_LKET01000041.1"/>
</dbReference>
<dbReference type="InterPro" id="IPR029039">
    <property type="entry name" value="Flavoprotein-like_sf"/>
</dbReference>
<dbReference type="SUPFAM" id="SSF52218">
    <property type="entry name" value="Flavoproteins"/>
    <property type="match status" value="1"/>
</dbReference>
<keyword evidence="3" id="KW-1185">Reference proteome</keyword>
<sequence length="136" mass="15232">MNIAIRYYSKTGNTKKLADAISEVTDITAQTIDVPLDGDVDILFLGSSVYAAGVDERVKTFIQSIDSSKVKNVVNFSTAALLPSTYSQVSKLLAEKNIPIDSREFHCRGRFKFMHRDRPNSSDVSELKRFVEKILK</sequence>
<dbReference type="OrthoDB" id="1739094at2"/>
<comment type="caution">
    <text evidence="2">The sequence shown here is derived from an EMBL/GenBank/DDBJ whole genome shotgun (WGS) entry which is preliminary data.</text>
</comment>
<dbReference type="PATRIC" id="fig|36849.3.peg.3381"/>
<reference evidence="2 3" key="1">
    <citation type="submission" date="2015-09" db="EMBL/GenBank/DDBJ databases">
        <title>Genome sequence of Oxobacter pfennigii DSM 3222.</title>
        <authorList>
            <person name="Poehlein A."/>
            <person name="Bengelsdorf F.R."/>
            <person name="Schiel-Bengelsdorf B."/>
            <person name="Duerre P."/>
            <person name="Daniel R."/>
        </authorList>
    </citation>
    <scope>NUCLEOTIDE SEQUENCE [LARGE SCALE GENOMIC DNA]</scope>
    <source>
        <strain evidence="2 3">DSM 3222</strain>
    </source>
</reference>
<dbReference type="AlphaFoldDB" id="A0A0P8Y8V1"/>
<protein>
    <submittedName>
        <fullName evidence="2">Flavodoxin</fullName>
    </submittedName>
</protein>
<evidence type="ECO:0000313" key="3">
    <source>
        <dbReference type="Proteomes" id="UP000050326"/>
    </source>
</evidence>
<accession>A0A0P8Y8V1</accession>
<dbReference type="Pfam" id="PF12641">
    <property type="entry name" value="Flavodoxin_3"/>
    <property type="match status" value="1"/>
</dbReference>
<evidence type="ECO:0000259" key="1">
    <source>
        <dbReference type="Pfam" id="PF12641"/>
    </source>
</evidence>
<evidence type="ECO:0000313" key="2">
    <source>
        <dbReference type="EMBL" id="KPU43179.1"/>
    </source>
</evidence>
<dbReference type="EMBL" id="LKET01000041">
    <property type="protein sequence ID" value="KPU43179.1"/>
    <property type="molecule type" value="Genomic_DNA"/>
</dbReference>
<gene>
    <name evidence="2" type="ORF">OXPF_31930</name>
</gene>
<organism evidence="2 3">
    <name type="scientific">Oxobacter pfennigii</name>
    <dbReference type="NCBI Taxonomy" id="36849"/>
    <lineage>
        <taxon>Bacteria</taxon>
        <taxon>Bacillati</taxon>
        <taxon>Bacillota</taxon>
        <taxon>Clostridia</taxon>
        <taxon>Eubacteriales</taxon>
        <taxon>Clostridiaceae</taxon>
        <taxon>Oxobacter</taxon>
    </lineage>
</organism>
<dbReference type="GO" id="GO:0016651">
    <property type="term" value="F:oxidoreductase activity, acting on NAD(P)H"/>
    <property type="evidence" value="ECO:0007669"/>
    <property type="project" value="UniProtKB-ARBA"/>
</dbReference>
<dbReference type="Proteomes" id="UP000050326">
    <property type="component" value="Unassembled WGS sequence"/>
</dbReference>
<feature type="domain" description="Flavodoxin-like" evidence="1">
    <location>
        <begin position="5"/>
        <end position="112"/>
    </location>
</feature>
<name>A0A0P8Y8V1_9CLOT</name>